<dbReference type="GO" id="GO:0005737">
    <property type="term" value="C:cytoplasm"/>
    <property type="evidence" value="ECO:0007669"/>
    <property type="project" value="TreeGrafter"/>
</dbReference>
<feature type="compositionally biased region" description="Pro residues" evidence="3">
    <location>
        <begin position="621"/>
        <end position="632"/>
    </location>
</feature>
<dbReference type="Proteomes" id="UP000789595">
    <property type="component" value="Unassembled WGS sequence"/>
</dbReference>
<feature type="region of interest" description="Disordered" evidence="3">
    <location>
        <begin position="616"/>
        <end position="656"/>
    </location>
</feature>
<keyword evidence="1" id="KW-0808">Transferase</keyword>
<dbReference type="InterPro" id="IPR016024">
    <property type="entry name" value="ARM-type_fold"/>
</dbReference>
<dbReference type="PROSITE" id="PS50290">
    <property type="entry name" value="PI3_4_KINASE_3"/>
    <property type="match status" value="1"/>
</dbReference>
<feature type="domain" description="PI3K/PI4K catalytic" evidence="4">
    <location>
        <begin position="980"/>
        <end position="1142"/>
    </location>
</feature>
<proteinExistence type="predicted"/>
<evidence type="ECO:0000256" key="2">
    <source>
        <dbReference type="ARBA" id="ARBA00022777"/>
    </source>
</evidence>
<keyword evidence="2" id="KW-0418">Kinase</keyword>
<feature type="region of interest" description="Disordered" evidence="3">
    <location>
        <begin position="941"/>
        <end position="962"/>
    </location>
</feature>
<dbReference type="PANTHER" id="PTHR10048:SF22">
    <property type="entry name" value="PHOSPHATIDYLINOSITOL 4-KINASE BETA"/>
    <property type="match status" value="1"/>
</dbReference>
<evidence type="ECO:0000256" key="3">
    <source>
        <dbReference type="SAM" id="MobiDB-lite"/>
    </source>
</evidence>
<dbReference type="Gene3D" id="3.30.1010.10">
    <property type="entry name" value="Phosphatidylinositol 3-kinase Catalytic Subunit, Chain A, domain 4"/>
    <property type="match status" value="1"/>
</dbReference>
<dbReference type="SUPFAM" id="SSF48371">
    <property type="entry name" value="ARM repeat"/>
    <property type="match status" value="1"/>
</dbReference>
<dbReference type="SMART" id="SM00233">
    <property type="entry name" value="PH"/>
    <property type="match status" value="1"/>
</dbReference>
<dbReference type="SUPFAM" id="SSF50729">
    <property type="entry name" value="PH domain-like"/>
    <property type="match status" value="1"/>
</dbReference>
<evidence type="ECO:0000313" key="7">
    <source>
        <dbReference type="Proteomes" id="UP000789595"/>
    </source>
</evidence>
<keyword evidence="7" id="KW-1185">Reference proteome</keyword>
<reference evidence="6" key="2">
    <citation type="submission" date="2021-11" db="EMBL/GenBank/DDBJ databases">
        <authorList>
            <consortium name="Genoscope - CEA"/>
            <person name="William W."/>
        </authorList>
    </citation>
    <scope>NUCLEOTIDE SEQUENCE</scope>
</reference>
<dbReference type="EMBL" id="HBIW01011440">
    <property type="protein sequence ID" value="CAE0694356.1"/>
    <property type="molecule type" value="Transcribed_RNA"/>
</dbReference>
<dbReference type="InterPro" id="IPR000403">
    <property type="entry name" value="PI3/4_kinase_cat_dom"/>
</dbReference>
<dbReference type="AlphaFoldDB" id="A0A7S4E740"/>
<evidence type="ECO:0000313" key="5">
    <source>
        <dbReference type="EMBL" id="CAE0694356.1"/>
    </source>
</evidence>
<dbReference type="PANTHER" id="PTHR10048">
    <property type="entry name" value="PHOSPHATIDYLINOSITOL KINASE"/>
    <property type="match status" value="1"/>
</dbReference>
<sequence>MPVPFASSMPPKAPYSGTVRGTLVKQNTSHGGSEYARKVYCVLTGYTLWEYDDEAAARAGLWPKAEADVIGVSPAPANSSSLRSTLFATSSSRPKDETARTFVYTTTAGERVCAVATSEAECAKWLVGLTLAVELLVLGGLPDGAGGAAQRRPHEPPTPDDRATHCAASGVAFGYTVARHTCAASGRAYAASHMAPAGLPLPGIGRGRAEKLSDAAAQAQQLLNVARSRARLLASAAHASELEKTLERKFRTDRRALWLLHHADSGRVDPKLDPSGRAWPREEAAQAARQILLDRSQPLSDPEYDALFNTCRAAARDACDRAYDVWKEQVLTPVKNDAAGLVGEFHFLTLDDDSDDPPPTQKKKKIKQSPSKRPPRPPDNIPEELEDQSQKALAAAKGVDEGAPDPRVDDDDAKRRAANALCRRRLPRAARLVAVKDVLGHLADYDSANGPPLLFYLPQLAHVYYRTLPPLDGDAALRSTLAEEFLLRVARRSFRFALQLAWLLVSYLEDRAGAASRRPHVLRLLVELEAAAAFAASQAGGGVVADKTGDPWALRRDAVAAAAMSRRGPLLTGDTSPFAGSVALELLPRTPPWLALELRRSAGALRRTAALALATLGVEPAAPPPPPSPRPIKTPTGRSYGAHDADHSDGLQGPPDDVLAREMRFVRALCDVAEAMRGVDGSSRPARLRKELEALPRRTPLAHAPFEKAGRLGRVARVPPREGHVFKTKARAPTLVLLETVDDPDADTTCLREEDSESDDDKPVRRMTPAQNHPEFANALREALAEEPAPEEPPTDDDHSTTSADLAGEVNDEMLPTPSTSQELTGDQLKRVTSVPSIVECSYGADDAATGDVKQAVQSPPPRRNTSSTGLDTLAEADTPLDGEEPTPVPKISPRRVDTPEIGQPDFAAALDEPPPPPVASGYSPRRDVVRALRRKQALGLKTERLDSLQDTPQPSPVGKQDSLEEVQGANKVEQPGFGEPWAVQRARVRRQSPIGDEESWNLVSCIVKSNDDLRQEVCALQIIAACDDAFRAAGLAGDRTGLWLKHYSIVPTGASTGIVEVMTDAVSLDSLKKSKGFKNVASHLIHAHGPAGSRRHARARRAFVSCVLRRPFFLRWRAGRRDPRHGGIGCVCTTVPCCGWA</sequence>
<protein>
    <recommendedName>
        <fullName evidence="4">PI3K/PI4K catalytic domain-containing protein</fullName>
    </recommendedName>
</protein>
<dbReference type="Pfam" id="PF00454">
    <property type="entry name" value="PI3_PI4_kinase"/>
    <property type="match status" value="1"/>
</dbReference>
<dbReference type="EMBL" id="CAKKNE010000003">
    <property type="protein sequence ID" value="CAH0371502.1"/>
    <property type="molecule type" value="Genomic_DNA"/>
</dbReference>
<dbReference type="InterPro" id="IPR018936">
    <property type="entry name" value="PI3/4_kinase_CS"/>
</dbReference>
<dbReference type="GO" id="GO:0048015">
    <property type="term" value="P:phosphatidylinositol-mediated signaling"/>
    <property type="evidence" value="ECO:0007669"/>
    <property type="project" value="TreeGrafter"/>
</dbReference>
<feature type="region of interest" description="Disordered" evidence="3">
    <location>
        <begin position="349"/>
        <end position="412"/>
    </location>
</feature>
<dbReference type="InterPro" id="IPR011009">
    <property type="entry name" value="Kinase-like_dom_sf"/>
</dbReference>
<dbReference type="SUPFAM" id="SSF56112">
    <property type="entry name" value="Protein kinase-like (PK-like)"/>
    <property type="match status" value="1"/>
</dbReference>
<dbReference type="InterPro" id="IPR001849">
    <property type="entry name" value="PH_domain"/>
</dbReference>
<feature type="region of interest" description="Disordered" evidence="3">
    <location>
        <begin position="746"/>
        <end position="829"/>
    </location>
</feature>
<accession>A0A7S4E740</accession>
<reference evidence="5" key="1">
    <citation type="submission" date="2021-01" db="EMBL/GenBank/DDBJ databases">
        <authorList>
            <person name="Corre E."/>
            <person name="Pelletier E."/>
            <person name="Niang G."/>
            <person name="Scheremetjew M."/>
            <person name="Finn R."/>
            <person name="Kale V."/>
            <person name="Holt S."/>
            <person name="Cochrane G."/>
            <person name="Meng A."/>
            <person name="Brown T."/>
            <person name="Cohen L."/>
        </authorList>
    </citation>
    <scope>NUCLEOTIDE SEQUENCE</scope>
    <source>
        <strain evidence="5">CCMP1756</strain>
    </source>
</reference>
<dbReference type="GO" id="GO:0004430">
    <property type="term" value="F:1-phosphatidylinositol 4-kinase activity"/>
    <property type="evidence" value="ECO:0007669"/>
    <property type="project" value="TreeGrafter"/>
</dbReference>
<gene>
    <name evidence="5" type="ORF">PCAL00307_LOCUS9792</name>
    <name evidence="6" type="ORF">PECAL_3P14480</name>
</gene>
<dbReference type="GO" id="GO:0016020">
    <property type="term" value="C:membrane"/>
    <property type="evidence" value="ECO:0007669"/>
    <property type="project" value="TreeGrafter"/>
</dbReference>
<feature type="region of interest" description="Disordered" evidence="3">
    <location>
        <begin position="850"/>
        <end position="926"/>
    </location>
</feature>
<dbReference type="OrthoDB" id="10264149at2759"/>
<evidence type="ECO:0000313" key="6">
    <source>
        <dbReference type="EMBL" id="CAH0371502.1"/>
    </source>
</evidence>
<evidence type="ECO:0000259" key="4">
    <source>
        <dbReference type="PROSITE" id="PS50290"/>
    </source>
</evidence>
<organism evidence="5">
    <name type="scientific">Pelagomonas calceolata</name>
    <dbReference type="NCBI Taxonomy" id="35677"/>
    <lineage>
        <taxon>Eukaryota</taxon>
        <taxon>Sar</taxon>
        <taxon>Stramenopiles</taxon>
        <taxon>Ochrophyta</taxon>
        <taxon>Pelagophyceae</taxon>
        <taxon>Pelagomonadales</taxon>
        <taxon>Pelagomonadaceae</taxon>
        <taxon>Pelagomonas</taxon>
    </lineage>
</organism>
<dbReference type="GO" id="GO:0046854">
    <property type="term" value="P:phosphatidylinositol phosphate biosynthetic process"/>
    <property type="evidence" value="ECO:0007669"/>
    <property type="project" value="InterPro"/>
</dbReference>
<evidence type="ECO:0000256" key="1">
    <source>
        <dbReference type="ARBA" id="ARBA00022679"/>
    </source>
</evidence>
<dbReference type="PROSITE" id="PS00915">
    <property type="entry name" value="PI3_4_KINASE_1"/>
    <property type="match status" value="1"/>
</dbReference>
<feature type="compositionally biased region" description="Basic and acidic residues" evidence="3">
    <location>
        <begin position="398"/>
        <end position="412"/>
    </location>
</feature>
<name>A0A7S4E740_9STRA</name>
<dbReference type="InterPro" id="IPR015433">
    <property type="entry name" value="PI3/4_kinase"/>
</dbReference>